<organism evidence="5 6">
    <name type="scientific">Lancefieldella rimae</name>
    <dbReference type="NCBI Taxonomy" id="1383"/>
    <lineage>
        <taxon>Bacteria</taxon>
        <taxon>Bacillati</taxon>
        <taxon>Actinomycetota</taxon>
        <taxon>Coriobacteriia</taxon>
        <taxon>Coriobacteriales</taxon>
        <taxon>Atopobiaceae</taxon>
        <taxon>Lancefieldella</taxon>
    </lineage>
</organism>
<accession>A0ABR5Q2D6</accession>
<dbReference type="InterPro" id="IPR046335">
    <property type="entry name" value="LacI/GalR-like_sensor"/>
</dbReference>
<comment type="caution">
    <text evidence="5">The sequence shown here is derived from an EMBL/GenBank/DDBJ whole genome shotgun (WGS) entry which is preliminary data.</text>
</comment>
<dbReference type="Pfam" id="PF13377">
    <property type="entry name" value="Peripla_BP_3"/>
    <property type="match status" value="1"/>
</dbReference>
<dbReference type="Gene3D" id="1.10.260.40">
    <property type="entry name" value="lambda repressor-like DNA-binding domains"/>
    <property type="match status" value="1"/>
</dbReference>
<evidence type="ECO:0000256" key="1">
    <source>
        <dbReference type="ARBA" id="ARBA00023015"/>
    </source>
</evidence>
<dbReference type="InterPro" id="IPR028082">
    <property type="entry name" value="Peripla_BP_I"/>
</dbReference>
<evidence type="ECO:0000259" key="4">
    <source>
        <dbReference type="PROSITE" id="PS50932"/>
    </source>
</evidence>
<dbReference type="SMART" id="SM00354">
    <property type="entry name" value="HTH_LACI"/>
    <property type="match status" value="1"/>
</dbReference>
<protein>
    <submittedName>
        <fullName evidence="5">Transcriptional regulator</fullName>
    </submittedName>
</protein>
<keyword evidence="3" id="KW-0804">Transcription</keyword>
<dbReference type="SUPFAM" id="SSF53822">
    <property type="entry name" value="Periplasmic binding protein-like I"/>
    <property type="match status" value="1"/>
</dbReference>
<dbReference type="Pfam" id="PF00356">
    <property type="entry name" value="LacI"/>
    <property type="match status" value="1"/>
</dbReference>
<dbReference type="PROSITE" id="PS50932">
    <property type="entry name" value="HTH_LACI_2"/>
    <property type="match status" value="1"/>
</dbReference>
<dbReference type="InterPro" id="IPR000843">
    <property type="entry name" value="HTH_LacI"/>
</dbReference>
<dbReference type="PANTHER" id="PTHR30146">
    <property type="entry name" value="LACI-RELATED TRANSCRIPTIONAL REPRESSOR"/>
    <property type="match status" value="1"/>
</dbReference>
<sequence length="327" mass="36188">MDITTVAKLAGVSRATVSRYLNDGYVSDEKRRAIARVIKETGYIPSRQAKILRTGKTNLIGVIIPKINSASVSRMVAGLSSVFNESQYQMLLANTDNRENKEIDYLRVFTEKDRVDGIILVGTILTPEHERALKNLRIPLIVLGQAFDGFSCVYHDDYHAVREITSHILNRGTKPAYIGVTELDIAAGQSRHTGFLDACAEKNLEVPKKAQMESDFSVDAAYLACERLLDVYPEVDTIVCASDSIAFGAITCLREFGRSVPEDVQVTGVGDSDLSKVITPSLTTIHHHYKTSGMEAAKMLIGAMDKEDTIVRDIRMGYELLLRNSTR</sequence>
<dbReference type="SUPFAM" id="SSF47413">
    <property type="entry name" value="lambda repressor-like DNA-binding domains"/>
    <property type="match status" value="1"/>
</dbReference>
<evidence type="ECO:0000256" key="2">
    <source>
        <dbReference type="ARBA" id="ARBA00023125"/>
    </source>
</evidence>
<dbReference type="CDD" id="cd01392">
    <property type="entry name" value="HTH_LacI"/>
    <property type="match status" value="1"/>
</dbReference>
<name>A0ABR5Q2D6_9ACTN</name>
<reference evidence="5 6" key="1">
    <citation type="journal article" date="2015" name="Genome Announc.">
        <title>Expanding the biotechnology potential of lactobacilli through comparative genomics of 213 strains and associated genera.</title>
        <authorList>
            <person name="Sun Z."/>
            <person name="Harris H.M."/>
            <person name="McCann A."/>
            <person name="Guo C."/>
            <person name="Argimon S."/>
            <person name="Zhang W."/>
            <person name="Yang X."/>
            <person name="Jeffery I.B."/>
            <person name="Cooney J.C."/>
            <person name="Kagawa T.F."/>
            <person name="Liu W."/>
            <person name="Song Y."/>
            <person name="Salvetti E."/>
            <person name="Wrobel A."/>
            <person name="Rasinkangas P."/>
            <person name="Parkhill J."/>
            <person name="Rea M.C."/>
            <person name="O'Sullivan O."/>
            <person name="Ritari J."/>
            <person name="Douillard F.P."/>
            <person name="Paul Ross R."/>
            <person name="Yang R."/>
            <person name="Briner A.E."/>
            <person name="Felis G.E."/>
            <person name="de Vos W.M."/>
            <person name="Barrangou R."/>
            <person name="Klaenhammer T.R."/>
            <person name="Caufield P.W."/>
            <person name="Cui Y."/>
            <person name="Zhang H."/>
            <person name="O'Toole P.W."/>
        </authorList>
    </citation>
    <scope>NUCLEOTIDE SEQUENCE [LARGE SCALE GENOMIC DNA]</scope>
    <source>
        <strain evidence="5 6">DSM 7090</strain>
    </source>
</reference>
<dbReference type="RefSeq" id="WP_003149445.1">
    <property type="nucleotide sequence ID" value="NZ_CAUOKZ010000003.1"/>
</dbReference>
<evidence type="ECO:0000256" key="3">
    <source>
        <dbReference type="ARBA" id="ARBA00023163"/>
    </source>
</evidence>
<dbReference type="PANTHER" id="PTHR30146:SF154">
    <property type="entry name" value="TRANSCRIPTION REGULATOR, MEMBER OF GALR FAMILY"/>
    <property type="match status" value="1"/>
</dbReference>
<dbReference type="Proteomes" id="UP000051927">
    <property type="component" value="Unassembled WGS sequence"/>
</dbReference>
<dbReference type="CDD" id="cd01542">
    <property type="entry name" value="PBP1_TreR-like"/>
    <property type="match status" value="1"/>
</dbReference>
<evidence type="ECO:0000313" key="5">
    <source>
        <dbReference type="EMBL" id="KRO02353.1"/>
    </source>
</evidence>
<dbReference type="EMBL" id="JQCP01000002">
    <property type="protein sequence ID" value="KRO02353.1"/>
    <property type="molecule type" value="Genomic_DNA"/>
</dbReference>
<dbReference type="InterPro" id="IPR010982">
    <property type="entry name" value="Lambda_DNA-bd_dom_sf"/>
</dbReference>
<keyword evidence="2" id="KW-0238">DNA-binding</keyword>
<keyword evidence="1" id="KW-0805">Transcription regulation</keyword>
<gene>
    <name evidence="5" type="ORF">IV60_GL000785</name>
</gene>
<proteinExistence type="predicted"/>
<dbReference type="Gene3D" id="3.40.50.2300">
    <property type="match status" value="2"/>
</dbReference>
<dbReference type="GeneID" id="84904580"/>
<keyword evidence="6" id="KW-1185">Reference proteome</keyword>
<feature type="domain" description="HTH lacI-type" evidence="4">
    <location>
        <begin position="1"/>
        <end position="54"/>
    </location>
</feature>
<evidence type="ECO:0000313" key="6">
    <source>
        <dbReference type="Proteomes" id="UP000051927"/>
    </source>
</evidence>